<dbReference type="EMBL" id="QLZQ01000004">
    <property type="protein sequence ID" value="RAZ67267.1"/>
    <property type="molecule type" value="Genomic_DNA"/>
</dbReference>
<accession>A0A365K3Q4</accession>
<reference evidence="1 2" key="1">
    <citation type="submission" date="2018-06" db="EMBL/GenBank/DDBJ databases">
        <title>The draft genome sequences of strains SCU63 and S1.</title>
        <authorList>
            <person name="Gan L."/>
        </authorList>
    </citation>
    <scope>NUCLEOTIDE SEQUENCE [LARGE SCALE GENOMIC DNA]</scope>
    <source>
        <strain evidence="1 2">S1</strain>
    </source>
</reference>
<name>A0A365K3Q4_9BACL</name>
<dbReference type="Proteomes" id="UP000251869">
    <property type="component" value="Unassembled WGS sequence"/>
</dbReference>
<keyword evidence="2" id="KW-1185">Reference proteome</keyword>
<proteinExistence type="predicted"/>
<dbReference type="OrthoDB" id="2990046at2"/>
<comment type="caution">
    <text evidence="1">The sequence shown here is derived from an EMBL/GenBank/DDBJ whole genome shotgun (WGS) entry which is preliminary data.</text>
</comment>
<sequence length="207" mass="24159">MNGEIYLIRTTAEKIVPAICLKQEKSIYSFSQIRSSSKEEEINPLFQNDIKESSIQSIKAKTKRKMIKAEEGKNAKKIRVDSVYIGHPAGLKSPSIVMIKKIHHIKKEAIIKYLAKIEVEDFRKCNEVYSEINRISDLHEKLHKIKKKILLAQFNNEKYGELEKQRDQILKEIGYTKNPLFKKEKKPFLNFREVPDKGRIKVYKGGR</sequence>
<dbReference type="RefSeq" id="WP_112233205.1">
    <property type="nucleotide sequence ID" value="NZ_QLZQ01000004.1"/>
</dbReference>
<evidence type="ECO:0000313" key="2">
    <source>
        <dbReference type="Proteomes" id="UP000251869"/>
    </source>
</evidence>
<dbReference type="AlphaFoldDB" id="A0A365K3Q4"/>
<gene>
    <name evidence="1" type="ORF">DP119_10910</name>
</gene>
<evidence type="ECO:0000313" key="1">
    <source>
        <dbReference type="EMBL" id="RAZ67267.1"/>
    </source>
</evidence>
<organism evidence="1 2">
    <name type="scientific">Planococcus maitriensis</name>
    <dbReference type="NCBI Taxonomy" id="221799"/>
    <lineage>
        <taxon>Bacteria</taxon>
        <taxon>Bacillati</taxon>
        <taxon>Bacillota</taxon>
        <taxon>Bacilli</taxon>
        <taxon>Bacillales</taxon>
        <taxon>Caryophanaceae</taxon>
        <taxon>Planococcus</taxon>
    </lineage>
</organism>
<protein>
    <submittedName>
        <fullName evidence="1">Uncharacterized protein</fullName>
    </submittedName>
</protein>